<keyword evidence="2" id="KW-0472">Membrane</keyword>
<keyword evidence="2" id="KW-0812">Transmembrane</keyword>
<dbReference type="Proteomes" id="UP000054988">
    <property type="component" value="Unassembled WGS sequence"/>
</dbReference>
<keyword evidence="2" id="KW-1133">Transmembrane helix</keyword>
<feature type="transmembrane region" description="Helical" evidence="2">
    <location>
        <begin position="310"/>
        <end position="331"/>
    </location>
</feature>
<feature type="compositionally biased region" description="Basic and acidic residues" evidence="1">
    <location>
        <begin position="1"/>
        <end position="12"/>
    </location>
</feature>
<feature type="transmembrane region" description="Helical" evidence="2">
    <location>
        <begin position="153"/>
        <end position="173"/>
    </location>
</feature>
<dbReference type="AlphaFoldDB" id="A0A0W0G9M4"/>
<feature type="region of interest" description="Disordered" evidence="1">
    <location>
        <begin position="1"/>
        <end position="60"/>
    </location>
</feature>
<evidence type="ECO:0000256" key="1">
    <source>
        <dbReference type="SAM" id="MobiDB-lite"/>
    </source>
</evidence>
<reference evidence="3 4" key="1">
    <citation type="submission" date="2015-12" db="EMBL/GenBank/DDBJ databases">
        <title>Draft genome sequence of Moniliophthora roreri, the causal agent of frosty pod rot of cacao.</title>
        <authorList>
            <person name="Aime M.C."/>
            <person name="Diaz-Valderrama J.R."/>
            <person name="Kijpornyongpan T."/>
            <person name="Phillips-Mora W."/>
        </authorList>
    </citation>
    <scope>NUCLEOTIDE SEQUENCE [LARGE SCALE GENOMIC DNA]</scope>
    <source>
        <strain evidence="3 4">MCA 2952</strain>
    </source>
</reference>
<comment type="caution">
    <text evidence="3">The sequence shown here is derived from an EMBL/GenBank/DDBJ whole genome shotgun (WGS) entry which is preliminary data.</text>
</comment>
<name>A0A0W0G9M4_MONRR</name>
<protein>
    <submittedName>
        <fullName evidence="3">Uncharacterized protein</fullName>
    </submittedName>
</protein>
<feature type="transmembrane region" description="Helical" evidence="2">
    <location>
        <begin position="193"/>
        <end position="219"/>
    </location>
</feature>
<gene>
    <name evidence="3" type="ORF">WG66_2208</name>
</gene>
<accession>A0A0W0G9M4</accession>
<evidence type="ECO:0000313" key="4">
    <source>
        <dbReference type="Proteomes" id="UP000054988"/>
    </source>
</evidence>
<feature type="region of interest" description="Disordered" evidence="1">
    <location>
        <begin position="83"/>
        <end position="127"/>
    </location>
</feature>
<feature type="transmembrane region" description="Helical" evidence="2">
    <location>
        <begin position="268"/>
        <end position="290"/>
    </location>
</feature>
<sequence>MHRFQPSDRGYEPKILQKITLSQPVEPQRDLGRVSYLRATSEQDSYPASPEMTESWKDPDFSPSTIRHPFQVASTYTYNPVVTSPTSVSSDVTRTSKPPTEVTSMDPILERSQGPDRAQLSQNRPRSLAFRRTHTPVSFSRHSRGEYSLRNTLTLLAPFVPAPPLLSLLYLVTGHGILRSSSDSTSLTNTTPLIYSVKIGVIGGAILALPLTIVLYLLLFPTQNHSDTADEIPLDFFDDNDSRHNGIQSFLSYLSCSELDFRTKWRSMLGFVGVMVIVVFVGTISGPLGVTCLSANGPSLTASEAAKAGTIGGLVLSPVIVGVSVVTLVFLRMRKLGESEELAHTGAIPTSGPTIQ</sequence>
<dbReference type="eggNOG" id="ENOG502R29V">
    <property type="taxonomic scope" value="Eukaryota"/>
</dbReference>
<organism evidence="3 4">
    <name type="scientific">Moniliophthora roreri</name>
    <name type="common">Frosty pod rot fungus</name>
    <name type="synonym">Monilia roreri</name>
    <dbReference type="NCBI Taxonomy" id="221103"/>
    <lineage>
        <taxon>Eukaryota</taxon>
        <taxon>Fungi</taxon>
        <taxon>Dikarya</taxon>
        <taxon>Basidiomycota</taxon>
        <taxon>Agaricomycotina</taxon>
        <taxon>Agaricomycetes</taxon>
        <taxon>Agaricomycetidae</taxon>
        <taxon>Agaricales</taxon>
        <taxon>Marasmiineae</taxon>
        <taxon>Marasmiaceae</taxon>
        <taxon>Moniliophthora</taxon>
    </lineage>
</organism>
<evidence type="ECO:0000256" key="2">
    <source>
        <dbReference type="SAM" id="Phobius"/>
    </source>
</evidence>
<dbReference type="EMBL" id="LATX01000741">
    <property type="protein sequence ID" value="KTB45221.1"/>
    <property type="molecule type" value="Genomic_DNA"/>
</dbReference>
<proteinExistence type="predicted"/>
<feature type="compositionally biased region" description="Low complexity" evidence="1">
    <location>
        <begin position="83"/>
        <end position="96"/>
    </location>
</feature>
<evidence type="ECO:0000313" key="3">
    <source>
        <dbReference type="EMBL" id="KTB45221.1"/>
    </source>
</evidence>